<protein>
    <submittedName>
        <fullName evidence="5">AraC family transcriptional regulator</fullName>
    </submittedName>
</protein>
<dbReference type="PROSITE" id="PS01124">
    <property type="entry name" value="HTH_ARAC_FAMILY_2"/>
    <property type="match status" value="1"/>
</dbReference>
<dbReference type="SUPFAM" id="SSF46689">
    <property type="entry name" value="Homeodomain-like"/>
    <property type="match status" value="2"/>
</dbReference>
<dbReference type="PANTHER" id="PTHR43436">
    <property type="entry name" value="ARAC-FAMILY TRANSCRIPTIONAL REGULATOR"/>
    <property type="match status" value="1"/>
</dbReference>
<dbReference type="Pfam" id="PF12833">
    <property type="entry name" value="HTH_18"/>
    <property type="match status" value="1"/>
</dbReference>
<evidence type="ECO:0000256" key="1">
    <source>
        <dbReference type="ARBA" id="ARBA00023015"/>
    </source>
</evidence>
<keyword evidence="1" id="KW-0805">Transcription regulation</keyword>
<dbReference type="PROSITE" id="PS00041">
    <property type="entry name" value="HTH_ARAC_FAMILY_1"/>
    <property type="match status" value="1"/>
</dbReference>
<keyword evidence="6" id="KW-1185">Reference proteome</keyword>
<dbReference type="SMART" id="SM00342">
    <property type="entry name" value="HTH_ARAC"/>
    <property type="match status" value="1"/>
</dbReference>
<keyword evidence="2" id="KW-0238">DNA-binding</keyword>
<evidence type="ECO:0000256" key="2">
    <source>
        <dbReference type="ARBA" id="ARBA00023125"/>
    </source>
</evidence>
<dbReference type="InterPro" id="IPR018060">
    <property type="entry name" value="HTH_AraC"/>
</dbReference>
<dbReference type="Gene3D" id="1.10.10.60">
    <property type="entry name" value="Homeodomain-like"/>
    <property type="match status" value="2"/>
</dbReference>
<proteinExistence type="predicted"/>
<comment type="caution">
    <text evidence="5">The sequence shown here is derived from an EMBL/GenBank/DDBJ whole genome shotgun (WGS) entry which is preliminary data.</text>
</comment>
<sequence length="316" mass="35507">MTAGEVKIMQEVTQRGALAPGSSELLGRIRAVIAEALREDGVHSTPVPGLTLYRWSETSSPRHGVYRPSLCVVAQGEKQVWLGQQVLMYNPATYLISSIHVPAQSRVSRASAAQPYLALRIEFDPQEWLDLLEGGALRGEDEVEPEAGLWVARMEEHLLDALARYVDLVRHPEDVPYLAPLWRREIFYRVIRGEGGQRWARLLAAAGQANPAHRAVRHLAEHFRDHVRIDDLAALVNMSPSTLHRHFKALTHMTPIQYQKRLRLLEARRLLLGGAQSVTEAALSVGYESVSQFTRDYARLFGLPPSKDVERLRLAP</sequence>
<dbReference type="InterPro" id="IPR009057">
    <property type="entry name" value="Homeodomain-like_sf"/>
</dbReference>
<dbReference type="EMBL" id="JADPKZ010000039">
    <property type="protein sequence ID" value="MBF8377878.1"/>
    <property type="molecule type" value="Genomic_DNA"/>
</dbReference>
<evidence type="ECO:0000313" key="6">
    <source>
        <dbReference type="Proteomes" id="UP000642910"/>
    </source>
</evidence>
<dbReference type="PANTHER" id="PTHR43436:SF1">
    <property type="entry name" value="TRANSCRIPTIONAL REGULATORY PROTEIN"/>
    <property type="match status" value="1"/>
</dbReference>
<feature type="domain" description="HTH araC/xylS-type" evidence="4">
    <location>
        <begin position="213"/>
        <end position="311"/>
    </location>
</feature>
<keyword evidence="3" id="KW-0804">Transcription</keyword>
<reference evidence="5 6" key="1">
    <citation type="submission" date="2020-11" db="EMBL/GenBank/DDBJ databases">
        <title>Genomic insight of Alicyclobacillus mali FL 18 reveals a new arsenic-resistant strain, with potential in environmental biotechnology.</title>
        <authorList>
            <person name="Fiorentino G."/>
            <person name="Gallo G."/>
            <person name="Aulitto M."/>
        </authorList>
    </citation>
    <scope>NUCLEOTIDE SEQUENCE [LARGE SCALE GENOMIC DNA]</scope>
    <source>
        <strain evidence="5 6">FL 18</strain>
    </source>
</reference>
<dbReference type="RefSeq" id="WP_195867615.1">
    <property type="nucleotide sequence ID" value="NZ_JADPKZ010000039.1"/>
</dbReference>
<dbReference type="InterPro" id="IPR009594">
    <property type="entry name" value="Tscrpt_reg_HTH_AraC_N"/>
</dbReference>
<dbReference type="InterPro" id="IPR018062">
    <property type="entry name" value="HTH_AraC-typ_CS"/>
</dbReference>
<evidence type="ECO:0000313" key="5">
    <source>
        <dbReference type="EMBL" id="MBF8377878.1"/>
    </source>
</evidence>
<dbReference type="Pfam" id="PF06719">
    <property type="entry name" value="AraC_N"/>
    <property type="match status" value="1"/>
</dbReference>
<evidence type="ECO:0000259" key="4">
    <source>
        <dbReference type="PROSITE" id="PS01124"/>
    </source>
</evidence>
<evidence type="ECO:0000256" key="3">
    <source>
        <dbReference type="ARBA" id="ARBA00023163"/>
    </source>
</evidence>
<dbReference type="Proteomes" id="UP000642910">
    <property type="component" value="Unassembled WGS sequence"/>
</dbReference>
<accession>A0ABS0F3L2</accession>
<name>A0ABS0F3L2_9BACL</name>
<gene>
    <name evidence="5" type="ORF">IW967_08370</name>
</gene>
<organism evidence="5 6">
    <name type="scientific">Alicyclobacillus mali</name>
    <name type="common">ex Roth et al. 2021</name>
    <dbReference type="NCBI Taxonomy" id="1123961"/>
    <lineage>
        <taxon>Bacteria</taxon>
        <taxon>Bacillati</taxon>
        <taxon>Bacillota</taxon>
        <taxon>Bacilli</taxon>
        <taxon>Bacillales</taxon>
        <taxon>Alicyclobacillaceae</taxon>
        <taxon>Alicyclobacillus</taxon>
    </lineage>
</organism>